<organism evidence="1 2">
    <name type="scientific">Ogataea philodendri</name>
    <dbReference type="NCBI Taxonomy" id="1378263"/>
    <lineage>
        <taxon>Eukaryota</taxon>
        <taxon>Fungi</taxon>
        <taxon>Dikarya</taxon>
        <taxon>Ascomycota</taxon>
        <taxon>Saccharomycotina</taxon>
        <taxon>Pichiomycetes</taxon>
        <taxon>Pichiales</taxon>
        <taxon>Pichiaceae</taxon>
        <taxon>Ogataea</taxon>
    </lineage>
</organism>
<comment type="caution">
    <text evidence="1">The sequence shown here is derived from an EMBL/GenBank/DDBJ whole genome shotgun (WGS) entry which is preliminary data.</text>
</comment>
<evidence type="ECO:0000313" key="2">
    <source>
        <dbReference type="Proteomes" id="UP000769157"/>
    </source>
</evidence>
<sequence length="164" mass="18344">MSVFMRCCLASSSQLGSELSSASVTDLEYSWYCCSWFSWPFHADPTSHHLPFSLMLSMSLRETLIGSPDLIRPSCFLHLVTRPEVASDSMLFSLLFFRLETVSTKNRALVLELAATFLLSKRTISFKEVGSSDLSLYPQDRISLRSSSVLNSVGLEINLSKIMS</sequence>
<gene>
    <name evidence="1" type="ORF">OGAPHI_003311</name>
</gene>
<dbReference type="AlphaFoldDB" id="A0A9P8P7S3"/>
<dbReference type="RefSeq" id="XP_046061818.1">
    <property type="nucleotide sequence ID" value="XM_046204276.1"/>
</dbReference>
<evidence type="ECO:0000313" key="1">
    <source>
        <dbReference type="EMBL" id="KAH3666862.1"/>
    </source>
</evidence>
<dbReference type="Proteomes" id="UP000769157">
    <property type="component" value="Unassembled WGS sequence"/>
</dbReference>
<reference evidence="1" key="2">
    <citation type="submission" date="2021-01" db="EMBL/GenBank/DDBJ databases">
        <authorList>
            <person name="Schikora-Tamarit M.A."/>
        </authorList>
    </citation>
    <scope>NUCLEOTIDE SEQUENCE</scope>
    <source>
        <strain evidence="1">CBS6075</strain>
    </source>
</reference>
<keyword evidence="2" id="KW-1185">Reference proteome</keyword>
<dbReference type="GeneID" id="70235278"/>
<name>A0A9P8P7S3_9ASCO</name>
<reference evidence="1" key="1">
    <citation type="journal article" date="2021" name="Open Biol.">
        <title>Shared evolutionary footprints suggest mitochondrial oxidative damage underlies multiple complex I losses in fungi.</title>
        <authorList>
            <person name="Schikora-Tamarit M.A."/>
            <person name="Marcet-Houben M."/>
            <person name="Nosek J."/>
            <person name="Gabaldon T."/>
        </authorList>
    </citation>
    <scope>NUCLEOTIDE SEQUENCE</scope>
    <source>
        <strain evidence="1">CBS6075</strain>
    </source>
</reference>
<protein>
    <submittedName>
        <fullName evidence="1">Uncharacterized protein</fullName>
    </submittedName>
</protein>
<accession>A0A9P8P7S3</accession>
<dbReference type="EMBL" id="JAEUBE010000199">
    <property type="protein sequence ID" value="KAH3666862.1"/>
    <property type="molecule type" value="Genomic_DNA"/>
</dbReference>
<proteinExistence type="predicted"/>